<dbReference type="Gene3D" id="3.40.630.30">
    <property type="match status" value="1"/>
</dbReference>
<dbReference type="OrthoDB" id="156739at2"/>
<protein>
    <submittedName>
        <fullName evidence="4">RimI: ribosomal-protein-alanine acetyltransferase</fullName>
    </submittedName>
</protein>
<name>A0A517DRM3_9FIRM</name>
<dbReference type="InterPro" id="IPR000182">
    <property type="entry name" value="GNAT_dom"/>
</dbReference>
<evidence type="ECO:0000313" key="5">
    <source>
        <dbReference type="Proteomes" id="UP000320776"/>
    </source>
</evidence>
<dbReference type="PANTHER" id="PTHR43800:SF1">
    <property type="entry name" value="PEPTIDYL-LYSINE N-ACETYLTRANSFERASE YJAB"/>
    <property type="match status" value="1"/>
</dbReference>
<keyword evidence="1 4" id="KW-0808">Transferase</keyword>
<keyword evidence="2" id="KW-0012">Acyltransferase</keyword>
<gene>
    <name evidence="4" type="ORF">SPTER_13230</name>
</gene>
<dbReference type="Proteomes" id="UP000320776">
    <property type="component" value="Chromosome"/>
</dbReference>
<dbReference type="AlphaFoldDB" id="A0A517DRM3"/>
<dbReference type="Pfam" id="PF00583">
    <property type="entry name" value="Acetyltransf_1"/>
    <property type="match status" value="1"/>
</dbReference>
<dbReference type="PROSITE" id="PS51186">
    <property type="entry name" value="GNAT"/>
    <property type="match status" value="1"/>
</dbReference>
<dbReference type="InterPro" id="IPR016181">
    <property type="entry name" value="Acyl_CoA_acyltransferase"/>
</dbReference>
<feature type="domain" description="N-acetyltransferase" evidence="3">
    <location>
        <begin position="9"/>
        <end position="167"/>
    </location>
</feature>
<dbReference type="KEGG" id="sted:SPTER_13230"/>
<sequence>MSANTFEHMTIEKVQRPDLAQLEQLFASAFGEEIDAEQIRRRIHRTRQFYYILHPLSKFSTWVKNHFTIYVVKIAGQVIGFIQLSSLNPTQLHVDYIAFSKQYRGLGLGTWVLTKLLNDVADVNDYDVVLEVRVDNPAYSFYQRLGFGQVTQILHYEKPLRSGCSWPEQQTETISGFRELRGGDRAKLYRLYLESVPLTLRRVIKRTYGEFNPSMMVRGLEWIKNNLMRKQQKDYVVEQQGKIVALLTINSYFKANSHIFSLILHPAHEQLRRAIIEKAGSILMANGCQGVISTTIYSDDSAKQITLADLGFKNNLAYYLMFRPSALRQKELSRVLIPAGQPVLTGRKPLGNQN</sequence>
<dbReference type="EMBL" id="CP036259">
    <property type="protein sequence ID" value="QDR80014.1"/>
    <property type="molecule type" value="Genomic_DNA"/>
</dbReference>
<organism evidence="4 5">
    <name type="scientific">Sporomusa termitida</name>
    <dbReference type="NCBI Taxonomy" id="2377"/>
    <lineage>
        <taxon>Bacteria</taxon>
        <taxon>Bacillati</taxon>
        <taxon>Bacillota</taxon>
        <taxon>Negativicutes</taxon>
        <taxon>Selenomonadales</taxon>
        <taxon>Sporomusaceae</taxon>
        <taxon>Sporomusa</taxon>
    </lineage>
</organism>
<evidence type="ECO:0000256" key="1">
    <source>
        <dbReference type="ARBA" id="ARBA00022679"/>
    </source>
</evidence>
<evidence type="ECO:0000313" key="4">
    <source>
        <dbReference type="EMBL" id="QDR80014.1"/>
    </source>
</evidence>
<dbReference type="GO" id="GO:0016747">
    <property type="term" value="F:acyltransferase activity, transferring groups other than amino-acyl groups"/>
    <property type="evidence" value="ECO:0007669"/>
    <property type="project" value="InterPro"/>
</dbReference>
<evidence type="ECO:0000256" key="2">
    <source>
        <dbReference type="ARBA" id="ARBA00023315"/>
    </source>
</evidence>
<evidence type="ECO:0000259" key="3">
    <source>
        <dbReference type="PROSITE" id="PS51186"/>
    </source>
</evidence>
<dbReference type="PANTHER" id="PTHR43800">
    <property type="entry name" value="PEPTIDYL-LYSINE N-ACETYLTRANSFERASE YJAB"/>
    <property type="match status" value="1"/>
</dbReference>
<dbReference type="RefSeq" id="WP_144349586.1">
    <property type="nucleotide sequence ID" value="NZ_CP036259.1"/>
</dbReference>
<dbReference type="SUPFAM" id="SSF55729">
    <property type="entry name" value="Acyl-CoA N-acyltransferases (Nat)"/>
    <property type="match status" value="1"/>
</dbReference>
<dbReference type="CDD" id="cd04301">
    <property type="entry name" value="NAT_SF"/>
    <property type="match status" value="1"/>
</dbReference>
<keyword evidence="5" id="KW-1185">Reference proteome</keyword>
<reference evidence="4 5" key="1">
    <citation type="submission" date="2019-02" db="EMBL/GenBank/DDBJ databases">
        <title>Closed genome of Sporomusa termitida DSM 4440.</title>
        <authorList>
            <person name="Poehlein A."/>
            <person name="Daniel R."/>
        </authorList>
    </citation>
    <scope>NUCLEOTIDE SEQUENCE [LARGE SCALE GENOMIC DNA]</scope>
    <source>
        <strain evidence="4 5">DSM 4440</strain>
    </source>
</reference>
<proteinExistence type="predicted"/>
<accession>A0A517DRM3</accession>